<dbReference type="EMBL" id="JBHSXM010000001">
    <property type="protein sequence ID" value="MFC6835330.1"/>
    <property type="molecule type" value="Genomic_DNA"/>
</dbReference>
<dbReference type="InterPro" id="IPR051912">
    <property type="entry name" value="Alkylbase_DNA_Glycosylase/TA"/>
</dbReference>
<dbReference type="SMART" id="SM00478">
    <property type="entry name" value="ENDO3c"/>
    <property type="match status" value="1"/>
</dbReference>
<dbReference type="SUPFAM" id="SSF48150">
    <property type="entry name" value="DNA-glycosylase"/>
    <property type="match status" value="1"/>
</dbReference>
<evidence type="ECO:0000259" key="3">
    <source>
        <dbReference type="SMART" id="SM00478"/>
    </source>
</evidence>
<dbReference type="Gene3D" id="1.10.1670.40">
    <property type="match status" value="1"/>
</dbReference>
<dbReference type="AlphaFoldDB" id="A0ABD5U471"/>
<dbReference type="InterPro" id="IPR003265">
    <property type="entry name" value="HhH-GPD_domain"/>
</dbReference>
<feature type="domain" description="HhH-GPD" evidence="3">
    <location>
        <begin position="28"/>
        <end position="181"/>
    </location>
</feature>
<keyword evidence="2" id="KW-0234">DNA repair</keyword>
<keyword evidence="1" id="KW-0227">DNA damage</keyword>
<organism evidence="4 5">
    <name type="scientific">Halomarina ordinaria</name>
    <dbReference type="NCBI Taxonomy" id="3033939"/>
    <lineage>
        <taxon>Archaea</taxon>
        <taxon>Methanobacteriati</taxon>
        <taxon>Methanobacteriota</taxon>
        <taxon>Stenosarchaea group</taxon>
        <taxon>Halobacteria</taxon>
        <taxon>Halobacteriales</taxon>
        <taxon>Natronomonadaceae</taxon>
        <taxon>Halomarina</taxon>
    </lineage>
</organism>
<evidence type="ECO:0000313" key="4">
    <source>
        <dbReference type="EMBL" id="MFC6835330.1"/>
    </source>
</evidence>
<evidence type="ECO:0000256" key="2">
    <source>
        <dbReference type="ARBA" id="ARBA00023204"/>
    </source>
</evidence>
<evidence type="ECO:0000256" key="1">
    <source>
        <dbReference type="ARBA" id="ARBA00022763"/>
    </source>
</evidence>
<dbReference type="PANTHER" id="PTHR43003:SF5">
    <property type="entry name" value="DNA-3-METHYLADENINE GLYCOSYLASE"/>
    <property type="match status" value="1"/>
</dbReference>
<dbReference type="InterPro" id="IPR011257">
    <property type="entry name" value="DNA_glycosylase"/>
</dbReference>
<name>A0ABD5U471_9EURY</name>
<dbReference type="Pfam" id="PF00730">
    <property type="entry name" value="HhH-GPD"/>
    <property type="match status" value="1"/>
</dbReference>
<keyword evidence="5" id="KW-1185">Reference proteome</keyword>
<dbReference type="GO" id="GO:0006281">
    <property type="term" value="P:DNA repair"/>
    <property type="evidence" value="ECO:0007669"/>
    <property type="project" value="UniProtKB-KW"/>
</dbReference>
<reference evidence="4 5" key="1">
    <citation type="journal article" date="2019" name="Int. J. Syst. Evol. Microbiol.">
        <title>The Global Catalogue of Microorganisms (GCM) 10K type strain sequencing project: providing services to taxonomists for standard genome sequencing and annotation.</title>
        <authorList>
            <consortium name="The Broad Institute Genomics Platform"/>
            <consortium name="The Broad Institute Genome Sequencing Center for Infectious Disease"/>
            <person name="Wu L."/>
            <person name="Ma J."/>
        </authorList>
    </citation>
    <scope>NUCLEOTIDE SEQUENCE [LARGE SCALE GENOMIC DNA]</scope>
    <source>
        <strain evidence="4 5">PSRA2</strain>
    </source>
</reference>
<dbReference type="Gene3D" id="1.10.340.30">
    <property type="entry name" value="Hypothetical protein, domain 2"/>
    <property type="match status" value="1"/>
</dbReference>
<dbReference type="RefSeq" id="WP_304449452.1">
    <property type="nucleotide sequence ID" value="NZ_JARRAH010000001.1"/>
</dbReference>
<dbReference type="PANTHER" id="PTHR43003">
    <property type="entry name" value="DNA-3-METHYLADENINE GLYCOSYLASE"/>
    <property type="match status" value="1"/>
</dbReference>
<dbReference type="CDD" id="cd00056">
    <property type="entry name" value="ENDO3c"/>
    <property type="match status" value="1"/>
</dbReference>
<gene>
    <name evidence="4" type="ORF">ACFQHK_02270</name>
</gene>
<accession>A0ABD5U471</accession>
<protein>
    <submittedName>
        <fullName evidence="4">DNA-3-methyladenine glycosylase family protein</fullName>
    </submittedName>
</protein>
<sequence length="184" mass="21122">MADLLDRHDPYVEPEWTNGYERLLVSIINQSISTASARAVRERVFALFDGEVTPEAVLNATESELVEAGLGERKTEYARHAAEAYLERDLTPAGLADHSDEEVIDELTEIRGIGAWTARMYLLFVLERDDVLPLGDLAVRRGIETLYNDGEEMSREEMRSLAKRWRPYRSHAVRYIWAEYESDE</sequence>
<dbReference type="Proteomes" id="UP001596406">
    <property type="component" value="Unassembled WGS sequence"/>
</dbReference>
<proteinExistence type="predicted"/>
<comment type="caution">
    <text evidence="4">The sequence shown here is derived from an EMBL/GenBank/DDBJ whole genome shotgun (WGS) entry which is preliminary data.</text>
</comment>
<evidence type="ECO:0000313" key="5">
    <source>
        <dbReference type="Proteomes" id="UP001596406"/>
    </source>
</evidence>